<feature type="compositionally biased region" description="Basic and acidic residues" evidence="2">
    <location>
        <begin position="165"/>
        <end position="227"/>
    </location>
</feature>
<keyword evidence="3" id="KW-0732">Signal</keyword>
<dbReference type="InterPro" id="IPR050695">
    <property type="entry name" value="N-acetylmuramoyl_amidase_3"/>
</dbReference>
<reference evidence="5 6" key="1">
    <citation type="submission" date="2023-03" db="EMBL/GenBank/DDBJ databases">
        <title>Bacillus Genome Sequencing.</title>
        <authorList>
            <person name="Dunlap C."/>
        </authorList>
    </citation>
    <scope>NUCLEOTIDE SEQUENCE [LARGE SCALE GENOMIC DNA]</scope>
    <source>
        <strain evidence="5 6">B-4107</strain>
    </source>
</reference>
<dbReference type="Proteomes" id="UP001341820">
    <property type="component" value="Unassembled WGS sequence"/>
</dbReference>
<dbReference type="InterPro" id="IPR002508">
    <property type="entry name" value="MurNAc-LAA_cat"/>
</dbReference>
<dbReference type="PANTHER" id="PTHR30404:SF0">
    <property type="entry name" value="N-ACETYLMURAMOYL-L-ALANINE AMIDASE AMIC"/>
    <property type="match status" value="1"/>
</dbReference>
<dbReference type="Gene3D" id="2.30.30.40">
    <property type="entry name" value="SH3 Domains"/>
    <property type="match status" value="1"/>
</dbReference>
<feature type="region of interest" description="Disordered" evidence="2">
    <location>
        <begin position="165"/>
        <end position="231"/>
    </location>
</feature>
<dbReference type="SMART" id="SM00646">
    <property type="entry name" value="Ami_3"/>
    <property type="match status" value="1"/>
</dbReference>
<gene>
    <name evidence="5" type="ORF">P5F74_19025</name>
</gene>
<comment type="caution">
    <text evidence="5">The sequence shown here is derived from an EMBL/GenBank/DDBJ whole genome shotgun (WGS) entry which is preliminary data.</text>
</comment>
<organism evidence="5 6">
    <name type="scientific">Shouchella miscanthi</name>
    <dbReference type="NCBI Taxonomy" id="2598861"/>
    <lineage>
        <taxon>Bacteria</taxon>
        <taxon>Bacillati</taxon>
        <taxon>Bacillota</taxon>
        <taxon>Bacilli</taxon>
        <taxon>Bacillales</taxon>
        <taxon>Bacillaceae</taxon>
        <taxon>Shouchella</taxon>
    </lineage>
</organism>
<evidence type="ECO:0000256" key="3">
    <source>
        <dbReference type="SAM" id="SignalP"/>
    </source>
</evidence>
<keyword evidence="6" id="KW-1185">Reference proteome</keyword>
<dbReference type="EMBL" id="JAROAS010000061">
    <property type="protein sequence ID" value="MED4130204.1"/>
    <property type="molecule type" value="Genomic_DNA"/>
</dbReference>
<dbReference type="Pfam" id="PF01520">
    <property type="entry name" value="Amidase_3"/>
    <property type="match status" value="1"/>
</dbReference>
<feature type="domain" description="MurNAc-LAA" evidence="4">
    <location>
        <begin position="590"/>
        <end position="701"/>
    </location>
</feature>
<proteinExistence type="predicted"/>
<dbReference type="CDD" id="cd02696">
    <property type="entry name" value="MurNAc-LAA"/>
    <property type="match status" value="1"/>
</dbReference>
<protein>
    <submittedName>
        <fullName evidence="5">N-acetylmuramoyl-L-alanine amidase</fullName>
    </submittedName>
</protein>
<evidence type="ECO:0000313" key="5">
    <source>
        <dbReference type="EMBL" id="MED4130204.1"/>
    </source>
</evidence>
<evidence type="ECO:0000256" key="1">
    <source>
        <dbReference type="ARBA" id="ARBA00022801"/>
    </source>
</evidence>
<dbReference type="RefSeq" id="WP_328238829.1">
    <property type="nucleotide sequence ID" value="NZ_JAROAS010000061.1"/>
</dbReference>
<feature type="signal peptide" evidence="3">
    <location>
        <begin position="1"/>
        <end position="25"/>
    </location>
</feature>
<keyword evidence="1" id="KW-0378">Hydrolase</keyword>
<dbReference type="PANTHER" id="PTHR30404">
    <property type="entry name" value="N-ACETYLMURAMOYL-L-ALANINE AMIDASE"/>
    <property type="match status" value="1"/>
</dbReference>
<dbReference type="SUPFAM" id="SSF53187">
    <property type="entry name" value="Zn-dependent exopeptidases"/>
    <property type="match status" value="1"/>
</dbReference>
<sequence length="705" mass="79935">MRLLSKVFICLLVMIIVVQTLPIHASAETDTLNDSNEGIVYGEKLDHTVNYFRDEELLELAGTIAYRTNVRIMEERETATLVEFMYYEEREIKYSRGFVDPKYILSVKEAALFEEYIQVNGGNLTDFIELQVEKHIESKGDQESDKENNSGLDEIEYLTEEEMLERNKQGTDKTGNLDESKNLEDYTTHDEKESKQLKERIDNNLEESQEVKSAKEHNIDTQDKLEDPSNDDAFEEYTQTIEIEETQLAKQMYGLAVLEKTSVYSETSKDSAILRSYSQGHLLEFRPYNSEWYEATVNINGKWEDGFIHRKDVDPLLGEEISQQNYALKQPTQVYTNPTRSGEVLRGYQAGHLLQYRTYSSTWHIATVYINGEPKTGYIHADDVGPRENIRLRGVASLQPTSVYSETSKDSAILRSYSQGHLLEFRPYNSEWYEATVSINGKWENGFINKKDVDLLDPIQKQLTGLAMRGSTNVFSSPSTTSRTLRSYSEGHILQYRNFSANWYEATVYLNGKATLGYIHKNHVNSIQGKRIVLDPGHGGNDPGAIANGLIEKNLNLDIALKTKNLLERAGATVIMTRTTDIFITLQNRALIANTSNADIFISIHNNAFNGIANGTETFWHGRNERANSIRLANSLQNAVVSKAGTTNRRVAEGNFHVIRETLIPSALLEVAFMDHLGDAEKLSQQSFLHDSAKGILIGITNYFN</sequence>
<name>A0ABU6NRI9_9BACI</name>
<evidence type="ECO:0000313" key="6">
    <source>
        <dbReference type="Proteomes" id="UP001341820"/>
    </source>
</evidence>
<dbReference type="Gene3D" id="3.40.630.40">
    <property type="entry name" value="Zn-dependent exopeptidases"/>
    <property type="match status" value="1"/>
</dbReference>
<feature type="chain" id="PRO_5046591406" evidence="3">
    <location>
        <begin position="26"/>
        <end position="705"/>
    </location>
</feature>
<evidence type="ECO:0000256" key="2">
    <source>
        <dbReference type="SAM" id="MobiDB-lite"/>
    </source>
</evidence>
<accession>A0ABU6NRI9</accession>
<evidence type="ECO:0000259" key="4">
    <source>
        <dbReference type="SMART" id="SM00646"/>
    </source>
</evidence>